<dbReference type="InterPro" id="IPR050638">
    <property type="entry name" value="AA-Vitamin_Transporters"/>
</dbReference>
<keyword evidence="9" id="KW-1185">Reference proteome</keyword>
<keyword evidence="5 6" id="KW-0472">Membrane</keyword>
<dbReference type="OrthoDB" id="9814238at2"/>
<feature type="transmembrane region" description="Helical" evidence="6">
    <location>
        <begin position="126"/>
        <end position="143"/>
    </location>
</feature>
<evidence type="ECO:0000256" key="6">
    <source>
        <dbReference type="SAM" id="Phobius"/>
    </source>
</evidence>
<dbReference type="SUPFAM" id="SSF103481">
    <property type="entry name" value="Multidrug resistance efflux transporter EmrE"/>
    <property type="match status" value="2"/>
</dbReference>
<feature type="transmembrane region" description="Helical" evidence="6">
    <location>
        <begin position="182"/>
        <end position="201"/>
    </location>
</feature>
<organism evidence="8 9">
    <name type="scientific">Propylenella binzhouense</name>
    <dbReference type="NCBI Taxonomy" id="2555902"/>
    <lineage>
        <taxon>Bacteria</taxon>
        <taxon>Pseudomonadati</taxon>
        <taxon>Pseudomonadota</taxon>
        <taxon>Alphaproteobacteria</taxon>
        <taxon>Hyphomicrobiales</taxon>
        <taxon>Propylenellaceae</taxon>
        <taxon>Propylenella</taxon>
    </lineage>
</organism>
<dbReference type="PANTHER" id="PTHR32322:SF2">
    <property type="entry name" value="EAMA DOMAIN-CONTAINING PROTEIN"/>
    <property type="match status" value="1"/>
</dbReference>
<dbReference type="GO" id="GO:0016020">
    <property type="term" value="C:membrane"/>
    <property type="evidence" value="ECO:0007669"/>
    <property type="project" value="UniProtKB-SubCell"/>
</dbReference>
<feature type="domain" description="EamA" evidence="7">
    <location>
        <begin position="7"/>
        <end position="137"/>
    </location>
</feature>
<accession>A0A964WRU7</accession>
<dbReference type="InterPro" id="IPR000620">
    <property type="entry name" value="EamA_dom"/>
</dbReference>
<evidence type="ECO:0000256" key="2">
    <source>
        <dbReference type="ARBA" id="ARBA00007362"/>
    </source>
</evidence>
<feature type="transmembrane region" description="Helical" evidence="6">
    <location>
        <begin position="149"/>
        <end position="170"/>
    </location>
</feature>
<reference evidence="8" key="1">
    <citation type="submission" date="2019-03" db="EMBL/GenBank/DDBJ databases">
        <title>Afifella sp. nov., isolated from activated sludge.</title>
        <authorList>
            <person name="Li Q."/>
            <person name="Liu Y."/>
        </authorList>
    </citation>
    <scope>NUCLEOTIDE SEQUENCE</scope>
    <source>
        <strain evidence="8">L72</strain>
    </source>
</reference>
<evidence type="ECO:0000256" key="4">
    <source>
        <dbReference type="ARBA" id="ARBA00022989"/>
    </source>
</evidence>
<feature type="transmembrane region" description="Helical" evidence="6">
    <location>
        <begin position="93"/>
        <end position="114"/>
    </location>
</feature>
<dbReference type="Pfam" id="PF00892">
    <property type="entry name" value="EamA"/>
    <property type="match status" value="2"/>
</dbReference>
<evidence type="ECO:0000256" key="3">
    <source>
        <dbReference type="ARBA" id="ARBA00022692"/>
    </source>
</evidence>
<dbReference type="AlphaFoldDB" id="A0A964WRU7"/>
<keyword evidence="3 6" id="KW-0812">Transmembrane</keyword>
<feature type="transmembrane region" description="Helical" evidence="6">
    <location>
        <begin position="269"/>
        <end position="286"/>
    </location>
</feature>
<comment type="subcellular location">
    <subcellularLocation>
        <location evidence="1">Membrane</location>
        <topology evidence="1">Multi-pass membrane protein</topology>
    </subcellularLocation>
</comment>
<feature type="transmembrane region" description="Helical" evidence="6">
    <location>
        <begin position="5"/>
        <end position="27"/>
    </location>
</feature>
<feature type="transmembrane region" description="Helical" evidence="6">
    <location>
        <begin position="65"/>
        <end position="87"/>
    </location>
</feature>
<proteinExistence type="inferred from homology"/>
<feature type="transmembrane region" description="Helical" evidence="6">
    <location>
        <begin position="33"/>
        <end position="53"/>
    </location>
</feature>
<name>A0A964WRU7_9HYPH</name>
<comment type="caution">
    <text evidence="8">The sequence shown here is derived from an EMBL/GenBank/DDBJ whole genome shotgun (WGS) entry which is preliminary data.</text>
</comment>
<dbReference type="EMBL" id="SPKJ01000002">
    <property type="protein sequence ID" value="MYZ46282.1"/>
    <property type="molecule type" value="Genomic_DNA"/>
</dbReference>
<keyword evidence="4 6" id="KW-1133">Transmembrane helix</keyword>
<protein>
    <submittedName>
        <fullName evidence="8">EamA/RhaT family transporter</fullName>
    </submittedName>
</protein>
<evidence type="ECO:0000259" key="7">
    <source>
        <dbReference type="Pfam" id="PF00892"/>
    </source>
</evidence>
<dbReference type="PANTHER" id="PTHR32322">
    <property type="entry name" value="INNER MEMBRANE TRANSPORTER"/>
    <property type="match status" value="1"/>
</dbReference>
<dbReference type="InterPro" id="IPR037185">
    <property type="entry name" value="EmrE-like"/>
</dbReference>
<sequence>MSVPVLLRIVTVMLLWALCFPLITVGLEMVPPFYFAAARAFMAGGALLVFAMTLGRPFPTACSTWASLVGIGLTATSLGFLGMFLASQFVAPGFATVVANTQPLIAGVLASVLLGERLRAGDRVGLLLGFAGVTIMTLPRVLADGGNAYSLGTAYVLLAAIGVAIGNILMKRVANGVDPLMAMGWQLVFGGVPLLIAAAVLEPLPSGLWTPRFLTVLVTLALLGTALAFYLWFAVLQSSSLTRANAFSFMTPVFGIAIGIGLFSEDLGAFQLVGIGLVLLGIQQVTRG</sequence>
<evidence type="ECO:0000313" key="8">
    <source>
        <dbReference type="EMBL" id="MYZ46282.1"/>
    </source>
</evidence>
<evidence type="ECO:0000256" key="5">
    <source>
        <dbReference type="ARBA" id="ARBA00023136"/>
    </source>
</evidence>
<feature type="transmembrane region" description="Helical" evidence="6">
    <location>
        <begin position="213"/>
        <end position="233"/>
    </location>
</feature>
<comment type="similarity">
    <text evidence="2">Belongs to the EamA transporter family.</text>
</comment>
<evidence type="ECO:0000313" key="9">
    <source>
        <dbReference type="Proteomes" id="UP000773614"/>
    </source>
</evidence>
<dbReference type="Proteomes" id="UP000773614">
    <property type="component" value="Unassembled WGS sequence"/>
</dbReference>
<feature type="domain" description="EamA" evidence="7">
    <location>
        <begin position="152"/>
        <end position="282"/>
    </location>
</feature>
<gene>
    <name evidence="8" type="ORF">E4O86_00895</name>
</gene>
<feature type="transmembrane region" description="Helical" evidence="6">
    <location>
        <begin position="245"/>
        <end position="263"/>
    </location>
</feature>
<evidence type="ECO:0000256" key="1">
    <source>
        <dbReference type="ARBA" id="ARBA00004141"/>
    </source>
</evidence>